<sequence>MGHTLPPKIVSHQKKPASLLGIKFGVGLSVWAVLRLPGCEPVGSSTLGVATQPWFFVRGTGEIPRHALLNTEGVV</sequence>
<evidence type="ECO:0000313" key="2">
    <source>
        <dbReference type="Proteomes" id="UP000241222"/>
    </source>
</evidence>
<gene>
    <name evidence="1" type="ORF">C9I99_15280</name>
</gene>
<proteinExistence type="predicted"/>
<keyword evidence="2" id="KW-1185">Reference proteome</keyword>
<comment type="caution">
    <text evidence="1">The sequence shown here is derived from an EMBL/GenBank/DDBJ whole genome shotgun (WGS) entry which is preliminary data.</text>
</comment>
<organism evidence="1 2">
    <name type="scientific">Photobacterium lutimaris</name>
    <dbReference type="NCBI Taxonomy" id="388278"/>
    <lineage>
        <taxon>Bacteria</taxon>
        <taxon>Pseudomonadati</taxon>
        <taxon>Pseudomonadota</taxon>
        <taxon>Gammaproteobacteria</taxon>
        <taxon>Vibrionales</taxon>
        <taxon>Vibrionaceae</taxon>
        <taxon>Photobacterium</taxon>
    </lineage>
</organism>
<protein>
    <submittedName>
        <fullName evidence="1">Uncharacterized protein</fullName>
    </submittedName>
</protein>
<dbReference type="Proteomes" id="UP000241222">
    <property type="component" value="Unassembled WGS sequence"/>
</dbReference>
<reference evidence="1 2" key="1">
    <citation type="submission" date="2018-03" db="EMBL/GenBank/DDBJ databases">
        <title>Whole genome sequencing of Histamine producing bacteria.</title>
        <authorList>
            <person name="Butler K."/>
        </authorList>
    </citation>
    <scope>NUCLEOTIDE SEQUENCE [LARGE SCALE GENOMIC DNA]</scope>
    <source>
        <strain evidence="1 2">JCM 13586</strain>
    </source>
</reference>
<dbReference type="AlphaFoldDB" id="A0A2T3IWU6"/>
<accession>A0A2T3IWU6</accession>
<evidence type="ECO:0000313" key="1">
    <source>
        <dbReference type="EMBL" id="PSU32966.1"/>
    </source>
</evidence>
<dbReference type="RefSeq" id="WP_107349759.1">
    <property type="nucleotide sequence ID" value="NZ_PYMH01000007.1"/>
</dbReference>
<name>A0A2T3IWU6_9GAMM</name>
<dbReference type="EMBL" id="PYMH01000007">
    <property type="protein sequence ID" value="PSU32966.1"/>
    <property type="molecule type" value="Genomic_DNA"/>
</dbReference>